<evidence type="ECO:0000313" key="3">
    <source>
        <dbReference type="Proteomes" id="UP000480185"/>
    </source>
</evidence>
<dbReference type="EMBL" id="WJNH01000001">
    <property type="protein sequence ID" value="MRG85060.1"/>
    <property type="molecule type" value="Genomic_DNA"/>
</dbReference>
<evidence type="ECO:0000313" key="2">
    <source>
        <dbReference type="EMBL" id="MRG85060.1"/>
    </source>
</evidence>
<dbReference type="AlphaFoldDB" id="A0A6G1X2D6"/>
<dbReference type="Proteomes" id="UP000480185">
    <property type="component" value="Unassembled WGS sequence"/>
</dbReference>
<name>A0A6G1X2D6_9BACI</name>
<feature type="domain" description="Glycosyltransferase 2-like" evidence="1">
    <location>
        <begin position="8"/>
        <end position="176"/>
    </location>
</feature>
<dbReference type="InterPro" id="IPR029044">
    <property type="entry name" value="Nucleotide-diphossugar_trans"/>
</dbReference>
<dbReference type="Gene3D" id="3.90.550.10">
    <property type="entry name" value="Spore Coat Polysaccharide Biosynthesis Protein SpsA, Chain A"/>
    <property type="match status" value="1"/>
</dbReference>
<protein>
    <submittedName>
        <fullName evidence="2">Glycosyltransferase</fullName>
    </submittedName>
</protein>
<gene>
    <name evidence="2" type="ORF">GH754_01815</name>
</gene>
<organism evidence="2 3">
    <name type="scientific">Salinibacillus xinjiangensis</name>
    <dbReference type="NCBI Taxonomy" id="1229268"/>
    <lineage>
        <taxon>Bacteria</taxon>
        <taxon>Bacillati</taxon>
        <taxon>Bacillota</taxon>
        <taxon>Bacilli</taxon>
        <taxon>Bacillales</taxon>
        <taxon>Bacillaceae</taxon>
        <taxon>Salinibacillus</taxon>
    </lineage>
</organism>
<reference evidence="2 3" key="1">
    <citation type="submission" date="2019-11" db="EMBL/GenBank/DDBJ databases">
        <authorList>
            <person name="Li J."/>
        </authorList>
    </citation>
    <scope>NUCLEOTIDE SEQUENCE [LARGE SCALE GENOMIC DNA]</scope>
    <source>
        <strain evidence="2 3">J4</strain>
    </source>
</reference>
<dbReference type="RefSeq" id="WP_153727013.1">
    <property type="nucleotide sequence ID" value="NZ_WJNH01000001.1"/>
</dbReference>
<dbReference type="PANTHER" id="PTHR48090">
    <property type="entry name" value="UNDECAPRENYL-PHOSPHATE 4-DEOXY-4-FORMAMIDO-L-ARABINOSE TRANSFERASE-RELATED"/>
    <property type="match status" value="1"/>
</dbReference>
<dbReference type="Pfam" id="PF00535">
    <property type="entry name" value="Glycos_transf_2"/>
    <property type="match status" value="1"/>
</dbReference>
<dbReference type="SUPFAM" id="SSF53448">
    <property type="entry name" value="Nucleotide-diphospho-sugar transferases"/>
    <property type="match status" value="1"/>
</dbReference>
<proteinExistence type="predicted"/>
<keyword evidence="2" id="KW-0808">Transferase</keyword>
<accession>A0A6G1X2D6</accession>
<keyword evidence="3" id="KW-1185">Reference proteome</keyword>
<comment type="caution">
    <text evidence="2">The sequence shown here is derived from an EMBL/GenBank/DDBJ whole genome shotgun (WGS) entry which is preliminary data.</text>
</comment>
<dbReference type="GO" id="GO:0016740">
    <property type="term" value="F:transferase activity"/>
    <property type="evidence" value="ECO:0007669"/>
    <property type="project" value="UniProtKB-KW"/>
</dbReference>
<dbReference type="InterPro" id="IPR050256">
    <property type="entry name" value="Glycosyltransferase_2"/>
</dbReference>
<dbReference type="OrthoDB" id="396512at2"/>
<dbReference type="CDD" id="cd04179">
    <property type="entry name" value="DPM_DPG-synthase_like"/>
    <property type="match status" value="1"/>
</dbReference>
<sequence>MKDKILLFIPGYNCENQVIRVLNQLDSKVMSYISSVIMVNNRSTDKTEEVVSSYINEHPDFPLTLLRNDENYGLGGSHKVAFSYAIENNYDYVIVLHGDDQGSIHDILPILENKKYQQYDCCLGARFMKDSKLKGYSSFRTFGNRVYNLLFSVVTGRKIFDLGSGLNMYHVDMLKNSFFEKFPDKLTFNYCMILAAHTYKHSLMFFPITWREDDQLSNVKLFSQAVKVLSMLGKYSIKRESFITSELRDSPKENYTAKIIAKNETQMDEMK</sequence>
<dbReference type="InterPro" id="IPR001173">
    <property type="entry name" value="Glyco_trans_2-like"/>
</dbReference>
<evidence type="ECO:0000259" key="1">
    <source>
        <dbReference type="Pfam" id="PF00535"/>
    </source>
</evidence>